<reference evidence="1 2" key="1">
    <citation type="submission" date="2017-06" db="EMBL/GenBank/DDBJ databases">
        <authorList>
            <person name="Kim H.J."/>
            <person name="Triplett B.A."/>
        </authorList>
    </citation>
    <scope>NUCLEOTIDE SEQUENCE [LARGE SCALE GENOMIC DNA]</scope>
    <source>
        <strain evidence="1 2">CGMCC 4.2132</strain>
    </source>
</reference>
<protein>
    <submittedName>
        <fullName evidence="1">Uncharacterized protein</fullName>
    </submittedName>
</protein>
<dbReference type="RefSeq" id="WP_179281926.1">
    <property type="nucleotide sequence ID" value="NZ_FZOD01000005.1"/>
</dbReference>
<evidence type="ECO:0000313" key="2">
    <source>
        <dbReference type="Proteomes" id="UP000198282"/>
    </source>
</evidence>
<name>A0A239C9N5_9ACTN</name>
<keyword evidence="2" id="KW-1185">Reference proteome</keyword>
<dbReference type="AlphaFoldDB" id="A0A239C9N5"/>
<organism evidence="1 2">
    <name type="scientific">Streptosporangium subroseum</name>
    <dbReference type="NCBI Taxonomy" id="106412"/>
    <lineage>
        <taxon>Bacteria</taxon>
        <taxon>Bacillati</taxon>
        <taxon>Actinomycetota</taxon>
        <taxon>Actinomycetes</taxon>
        <taxon>Streptosporangiales</taxon>
        <taxon>Streptosporangiaceae</taxon>
        <taxon>Streptosporangium</taxon>
    </lineage>
</organism>
<dbReference type="EMBL" id="FZOD01000005">
    <property type="protein sequence ID" value="SNS16154.1"/>
    <property type="molecule type" value="Genomic_DNA"/>
</dbReference>
<proteinExistence type="predicted"/>
<evidence type="ECO:0000313" key="1">
    <source>
        <dbReference type="EMBL" id="SNS16154.1"/>
    </source>
</evidence>
<gene>
    <name evidence="1" type="ORF">SAMN05216276_100550</name>
</gene>
<sequence>MSGRRAYLEAEGRTGFPDGPVAVRAVALFVEVGIEHFAGRGDATIIVDEHHEYEGNP</sequence>
<dbReference type="Proteomes" id="UP000198282">
    <property type="component" value="Unassembled WGS sequence"/>
</dbReference>
<accession>A0A239C9N5</accession>